<dbReference type="RefSeq" id="WP_344346449.1">
    <property type="nucleotide sequence ID" value="NZ_BAAASM010000003.1"/>
</dbReference>
<accession>A0ABW0WM86</accession>
<name>A0ABW0WM86_STRNO</name>
<evidence type="ECO:0000313" key="1">
    <source>
        <dbReference type="EMBL" id="MFC5659362.1"/>
    </source>
</evidence>
<sequence length="69" mass="7349">MDPAETNTKSKASFTITITADGADSAYCTHVTRTRSPQDDYTPPGIAGGEGTLTYQGYRLTTSLKKGEC</sequence>
<proteinExistence type="predicted"/>
<gene>
    <name evidence="1" type="ORF">ACFP3J_28305</name>
</gene>
<protein>
    <submittedName>
        <fullName evidence="1">Uncharacterized protein</fullName>
    </submittedName>
</protein>
<evidence type="ECO:0000313" key="2">
    <source>
        <dbReference type="Proteomes" id="UP001596065"/>
    </source>
</evidence>
<organism evidence="1 2">
    <name type="scientific">Streptomyces nogalater</name>
    <dbReference type="NCBI Taxonomy" id="38314"/>
    <lineage>
        <taxon>Bacteria</taxon>
        <taxon>Bacillati</taxon>
        <taxon>Actinomycetota</taxon>
        <taxon>Actinomycetes</taxon>
        <taxon>Kitasatosporales</taxon>
        <taxon>Streptomycetaceae</taxon>
        <taxon>Streptomyces</taxon>
    </lineage>
</organism>
<comment type="caution">
    <text evidence="1">The sequence shown here is derived from an EMBL/GenBank/DDBJ whole genome shotgun (WGS) entry which is preliminary data.</text>
</comment>
<reference evidence="2" key="1">
    <citation type="journal article" date="2019" name="Int. J. Syst. Evol. Microbiol.">
        <title>The Global Catalogue of Microorganisms (GCM) 10K type strain sequencing project: providing services to taxonomists for standard genome sequencing and annotation.</title>
        <authorList>
            <consortium name="The Broad Institute Genomics Platform"/>
            <consortium name="The Broad Institute Genome Sequencing Center for Infectious Disease"/>
            <person name="Wu L."/>
            <person name="Ma J."/>
        </authorList>
    </citation>
    <scope>NUCLEOTIDE SEQUENCE [LARGE SCALE GENOMIC DNA]</scope>
    <source>
        <strain evidence="2">KCTC 5701</strain>
    </source>
</reference>
<keyword evidence="2" id="KW-1185">Reference proteome</keyword>
<dbReference type="EMBL" id="JBHSOE010000062">
    <property type="protein sequence ID" value="MFC5659362.1"/>
    <property type="molecule type" value="Genomic_DNA"/>
</dbReference>
<dbReference type="Proteomes" id="UP001596065">
    <property type="component" value="Unassembled WGS sequence"/>
</dbReference>